<gene>
    <name evidence="1" type="ORF">GSPATT00039707001</name>
</gene>
<dbReference type="RefSeq" id="XP_001452196.1">
    <property type="nucleotide sequence ID" value="XM_001452159.2"/>
</dbReference>
<dbReference type="AlphaFoldDB" id="A0DP32"/>
<dbReference type="InParanoid" id="A0DP32"/>
<accession>A0DP32</accession>
<protein>
    <submittedName>
        <fullName evidence="1">Uncharacterized protein</fullName>
    </submittedName>
</protein>
<dbReference type="HOGENOM" id="CLU_2445533_0_0_1"/>
<dbReference type="GeneID" id="5037981"/>
<keyword evidence="2" id="KW-1185">Reference proteome</keyword>
<reference evidence="1 2" key="1">
    <citation type="journal article" date="2006" name="Nature">
        <title>Global trends of whole-genome duplications revealed by the ciliate Paramecium tetraurelia.</title>
        <authorList>
            <consortium name="Genoscope"/>
            <person name="Aury J.-M."/>
            <person name="Jaillon O."/>
            <person name="Duret L."/>
            <person name="Noel B."/>
            <person name="Jubin C."/>
            <person name="Porcel B.M."/>
            <person name="Segurens B."/>
            <person name="Daubin V."/>
            <person name="Anthouard V."/>
            <person name="Aiach N."/>
            <person name="Arnaiz O."/>
            <person name="Billaut A."/>
            <person name="Beisson J."/>
            <person name="Blanc I."/>
            <person name="Bouhouche K."/>
            <person name="Camara F."/>
            <person name="Duharcourt S."/>
            <person name="Guigo R."/>
            <person name="Gogendeau D."/>
            <person name="Katinka M."/>
            <person name="Keller A.-M."/>
            <person name="Kissmehl R."/>
            <person name="Klotz C."/>
            <person name="Koll F."/>
            <person name="Le Moue A."/>
            <person name="Lepere C."/>
            <person name="Malinsky S."/>
            <person name="Nowacki M."/>
            <person name="Nowak J.K."/>
            <person name="Plattner H."/>
            <person name="Poulain J."/>
            <person name="Ruiz F."/>
            <person name="Serrano V."/>
            <person name="Zagulski M."/>
            <person name="Dessen P."/>
            <person name="Betermier M."/>
            <person name="Weissenbach J."/>
            <person name="Scarpelli C."/>
            <person name="Schachter V."/>
            <person name="Sperling L."/>
            <person name="Meyer E."/>
            <person name="Cohen J."/>
            <person name="Wincker P."/>
        </authorList>
    </citation>
    <scope>NUCLEOTIDE SEQUENCE [LARGE SCALE GENOMIC DNA]</scope>
    <source>
        <strain evidence="1 2">Stock d4-2</strain>
    </source>
</reference>
<dbReference type="KEGG" id="ptm:GSPATT00039707001"/>
<organism evidence="1 2">
    <name type="scientific">Paramecium tetraurelia</name>
    <dbReference type="NCBI Taxonomy" id="5888"/>
    <lineage>
        <taxon>Eukaryota</taxon>
        <taxon>Sar</taxon>
        <taxon>Alveolata</taxon>
        <taxon>Ciliophora</taxon>
        <taxon>Intramacronucleata</taxon>
        <taxon>Oligohymenophorea</taxon>
        <taxon>Peniculida</taxon>
        <taxon>Parameciidae</taxon>
        <taxon>Paramecium</taxon>
    </lineage>
</organism>
<sequence>MNPNLSIQMLILDNLQRTTKDFYAQDLLIIQDQYSLSLQTVYAQMQRTQGKSYSETFNRETFKNIGRQMIKIDFQQSRKEEKNLKDGALD</sequence>
<evidence type="ECO:0000313" key="2">
    <source>
        <dbReference type="Proteomes" id="UP000000600"/>
    </source>
</evidence>
<name>A0DP32_PARTE</name>
<evidence type="ECO:0000313" key="1">
    <source>
        <dbReference type="EMBL" id="CAK84799.1"/>
    </source>
</evidence>
<proteinExistence type="predicted"/>
<dbReference type="EMBL" id="CT868526">
    <property type="protein sequence ID" value="CAK84799.1"/>
    <property type="molecule type" value="Genomic_DNA"/>
</dbReference>
<dbReference type="Proteomes" id="UP000000600">
    <property type="component" value="Unassembled WGS sequence"/>
</dbReference>